<evidence type="ECO:0000256" key="3">
    <source>
        <dbReference type="ARBA" id="ARBA00022694"/>
    </source>
</evidence>
<dbReference type="Gene3D" id="1.10.110.30">
    <property type="match status" value="1"/>
</dbReference>
<evidence type="ECO:0000256" key="11">
    <source>
        <dbReference type="HAMAP-Rule" id="MF_01263"/>
    </source>
</evidence>
<keyword evidence="10 11" id="KW-0694">RNA-binding</keyword>
<accession>A0A235FBJ0</accession>
<gene>
    <name evidence="11" type="primary">cca</name>
    <name evidence="15" type="ORF">CGZ90_01205</name>
</gene>
<dbReference type="InterPro" id="IPR002646">
    <property type="entry name" value="PolA_pol_head_dom"/>
</dbReference>
<feature type="binding site" evidence="11">
    <location>
        <position position="160"/>
    </location>
    <ligand>
        <name>ATP</name>
        <dbReference type="ChEBI" id="CHEBI:30616"/>
    </ligand>
</feature>
<comment type="catalytic activity">
    <reaction evidence="11">
        <text>a tRNA precursor + 2 CTP + ATP = a tRNA with a 3' CCA end + 3 diphosphate</text>
        <dbReference type="Rhea" id="RHEA:14433"/>
        <dbReference type="Rhea" id="RHEA-COMP:10465"/>
        <dbReference type="Rhea" id="RHEA-COMP:10468"/>
        <dbReference type="ChEBI" id="CHEBI:30616"/>
        <dbReference type="ChEBI" id="CHEBI:33019"/>
        <dbReference type="ChEBI" id="CHEBI:37563"/>
        <dbReference type="ChEBI" id="CHEBI:74896"/>
        <dbReference type="ChEBI" id="CHEBI:83071"/>
        <dbReference type="EC" id="2.7.7.72"/>
    </reaction>
</comment>
<dbReference type="Gene3D" id="3.30.460.10">
    <property type="entry name" value="Beta Polymerase, domain 2"/>
    <property type="match status" value="1"/>
</dbReference>
<reference evidence="15 16" key="1">
    <citation type="submission" date="2017-07" db="EMBL/GenBank/DDBJ databases">
        <title>Fictibacillus sp. nov. GDSW-R2A3 Genome sequencing and assembly.</title>
        <authorList>
            <person name="Mayilraj S."/>
        </authorList>
    </citation>
    <scope>NUCLEOTIDE SEQUENCE [LARGE SCALE GENOMIC DNA]</scope>
    <source>
        <strain evidence="15 16">GDSW-R2A3</strain>
    </source>
</reference>
<evidence type="ECO:0000256" key="5">
    <source>
        <dbReference type="ARBA" id="ARBA00022723"/>
    </source>
</evidence>
<feature type="domain" description="tRNA nucleotidyltransferase/poly(A) polymerase RNA and SrmB- binding" evidence="13">
    <location>
        <begin position="169"/>
        <end position="229"/>
    </location>
</feature>
<dbReference type="Pfam" id="PF12627">
    <property type="entry name" value="PolyA_pol_RNAbd"/>
    <property type="match status" value="1"/>
</dbReference>
<dbReference type="InterPro" id="IPR032828">
    <property type="entry name" value="PolyA_RNA-bd"/>
</dbReference>
<comment type="function">
    <text evidence="11">Catalyzes the addition and repair of the essential 3'-terminal CCA sequence in tRNAs without using a nucleic acid template. Adds these three nucleotides in the order of C, C, and A to the tRNA nucleotide-73, using CTP and ATP as substrates and producing inorganic pyrophosphate. tRNA 3'-terminal CCA addition is required both for tRNA processing and repair. Also involved in tRNA surveillance by mediating tandem CCA addition to generate a CCACCA at the 3' terminus of unstable tRNAs. While stable tRNAs receive only 3'-terminal CCA, unstable tRNAs are marked with CCACCA and rapidly degraded.</text>
</comment>
<dbReference type="SUPFAM" id="SSF81301">
    <property type="entry name" value="Nucleotidyltransferase"/>
    <property type="match status" value="1"/>
</dbReference>
<feature type="binding site" evidence="11">
    <location>
        <position position="27"/>
    </location>
    <ligand>
        <name>ATP</name>
        <dbReference type="ChEBI" id="CHEBI:30616"/>
    </ligand>
</feature>
<sequence length="400" mass="44781">MNDQFTAAAAVLKKLNQHGHEAFFVGGCVRDLILKVPVNDIDIATSAKPEEVIAVFPKTIPVGIEHGTVIVREAGVSYEVTTFRTEGEYTDFRRPSSVSFTASLEQDLARRDFTFNAMAMDEEMRLYDPFGGKRALQNKVIETVGDSRERFTEDPLRIMRAFRFAAKLGFILEERTKSAAGDLAFLLKKISAERKRDEWLKLLSSPYAVRALKMMESLSCLQQLPGLSSASTELSAADWTNLRTNAERMALLALLLKKTEILHFLREWKLSSSDIKMTSAILSAVSVCRLPLSWNLYTSGVDTVISALRVCGAAAGFCTYAEEERMQQAYQQLPIHARSELPVSGLEVSRFTGEKPGPWLGELLMMLEKAVVTGEITCSKEDVIQYIRRWKDERNPPSHA</sequence>
<proteinExistence type="inferred from homology"/>
<dbReference type="GO" id="GO:0004810">
    <property type="term" value="F:CCA tRNA nucleotidyltransferase activity"/>
    <property type="evidence" value="ECO:0007669"/>
    <property type="project" value="UniProtKB-UniRule"/>
</dbReference>
<feature type="domain" description="Poly A polymerase head" evidence="12">
    <location>
        <begin position="22"/>
        <end position="141"/>
    </location>
</feature>
<comment type="caution">
    <text evidence="15">The sequence shown here is derived from an EMBL/GenBank/DDBJ whole genome shotgun (WGS) entry which is preliminary data.</text>
</comment>
<keyword evidence="4 11" id="KW-0548">Nucleotidyltransferase</keyword>
<feature type="binding site" evidence="11">
    <location>
        <position position="160"/>
    </location>
    <ligand>
        <name>CTP</name>
        <dbReference type="ChEBI" id="CHEBI:37563"/>
    </ligand>
</feature>
<evidence type="ECO:0000256" key="8">
    <source>
        <dbReference type="ARBA" id="ARBA00022840"/>
    </source>
</evidence>
<dbReference type="PANTHER" id="PTHR46173:SF1">
    <property type="entry name" value="CCA TRNA NUCLEOTIDYLTRANSFERASE 1, MITOCHONDRIAL"/>
    <property type="match status" value="1"/>
</dbReference>
<evidence type="ECO:0000256" key="6">
    <source>
        <dbReference type="ARBA" id="ARBA00022741"/>
    </source>
</evidence>
<feature type="binding site" evidence="11">
    <location>
        <position position="40"/>
    </location>
    <ligand>
        <name>Mg(2+)</name>
        <dbReference type="ChEBI" id="CHEBI:18420"/>
    </ligand>
</feature>
<name>A0A235FBJ0_9BACL</name>
<evidence type="ECO:0000256" key="4">
    <source>
        <dbReference type="ARBA" id="ARBA00022695"/>
    </source>
</evidence>
<dbReference type="GO" id="GO:0005524">
    <property type="term" value="F:ATP binding"/>
    <property type="evidence" value="ECO:0007669"/>
    <property type="project" value="UniProtKB-UniRule"/>
</dbReference>
<feature type="binding site" evidence="11">
    <location>
        <position position="154"/>
    </location>
    <ligand>
        <name>ATP</name>
        <dbReference type="ChEBI" id="CHEBI:30616"/>
    </ligand>
</feature>
<feature type="binding site" evidence="11">
    <location>
        <position position="42"/>
    </location>
    <ligand>
        <name>Mg(2+)</name>
        <dbReference type="ChEBI" id="CHEBI:18420"/>
    </ligand>
</feature>
<evidence type="ECO:0000256" key="2">
    <source>
        <dbReference type="ARBA" id="ARBA00022679"/>
    </source>
</evidence>
<keyword evidence="5 11" id="KW-0479">Metal-binding</keyword>
<dbReference type="InterPro" id="IPR032810">
    <property type="entry name" value="CCA-adding_enz_C"/>
</dbReference>
<dbReference type="GO" id="GO:0001680">
    <property type="term" value="P:tRNA 3'-terminal CCA addition"/>
    <property type="evidence" value="ECO:0007669"/>
    <property type="project" value="UniProtKB-UniRule"/>
</dbReference>
<organism evidence="15 16">
    <name type="scientific">Fictibacillus aquaticus</name>
    <dbReference type="NCBI Taxonomy" id="2021314"/>
    <lineage>
        <taxon>Bacteria</taxon>
        <taxon>Bacillati</taxon>
        <taxon>Bacillota</taxon>
        <taxon>Bacilli</taxon>
        <taxon>Bacillales</taxon>
        <taxon>Fictibacillaceae</taxon>
        <taxon>Fictibacillus</taxon>
    </lineage>
</organism>
<dbReference type="SUPFAM" id="SSF81891">
    <property type="entry name" value="Poly A polymerase C-terminal region-like"/>
    <property type="match status" value="1"/>
</dbReference>
<feature type="domain" description="CCA-adding enzyme C-terminal" evidence="14">
    <location>
        <begin position="242"/>
        <end position="385"/>
    </location>
</feature>
<dbReference type="HAMAP" id="MF_01263">
    <property type="entry name" value="CCA_bact_type3"/>
    <property type="match status" value="1"/>
</dbReference>
<evidence type="ECO:0000259" key="14">
    <source>
        <dbReference type="Pfam" id="PF13735"/>
    </source>
</evidence>
<comment type="miscellaneous">
    <text evidence="11">A single active site specifically recognizes both ATP and CTP and is responsible for their addition.</text>
</comment>
<keyword evidence="3 11" id="KW-0819">tRNA processing</keyword>
<feature type="binding site" evidence="11">
    <location>
        <position position="27"/>
    </location>
    <ligand>
        <name>CTP</name>
        <dbReference type="ChEBI" id="CHEBI:37563"/>
    </ligand>
</feature>
<protein>
    <recommendedName>
        <fullName evidence="11">CCA-adding enzyme</fullName>
        <ecNumber evidence="11">2.7.7.72</ecNumber>
    </recommendedName>
    <alternativeName>
        <fullName evidence="11">CCA tRNA nucleotidyltransferase</fullName>
    </alternativeName>
    <alternativeName>
        <fullName evidence="11">tRNA CCA-pyrophosphorylase</fullName>
    </alternativeName>
    <alternativeName>
        <fullName evidence="11">tRNA adenylyl-/cytidylyl- transferase</fullName>
    </alternativeName>
    <alternativeName>
        <fullName evidence="11">tRNA nucleotidyltransferase</fullName>
    </alternativeName>
    <alternativeName>
        <fullName evidence="11">tRNA-NT</fullName>
    </alternativeName>
</protein>
<dbReference type="GO" id="GO:0000287">
    <property type="term" value="F:magnesium ion binding"/>
    <property type="evidence" value="ECO:0007669"/>
    <property type="project" value="UniProtKB-UniRule"/>
</dbReference>
<dbReference type="Pfam" id="PF01743">
    <property type="entry name" value="PolyA_pol"/>
    <property type="match status" value="1"/>
</dbReference>
<keyword evidence="2 11" id="KW-0808">Transferase</keyword>
<feature type="binding site" evidence="11">
    <location>
        <position position="154"/>
    </location>
    <ligand>
        <name>CTP</name>
        <dbReference type="ChEBI" id="CHEBI:37563"/>
    </ligand>
</feature>
<evidence type="ECO:0000256" key="7">
    <source>
        <dbReference type="ARBA" id="ARBA00022800"/>
    </source>
</evidence>
<dbReference type="GO" id="GO:0042245">
    <property type="term" value="P:RNA repair"/>
    <property type="evidence" value="ECO:0007669"/>
    <property type="project" value="UniProtKB-KW"/>
</dbReference>
<keyword evidence="6 11" id="KW-0547">Nucleotide-binding</keyword>
<dbReference type="InterPro" id="IPR050264">
    <property type="entry name" value="Bact_CCA-adding_enz_type3_sf"/>
</dbReference>
<dbReference type="EC" id="2.7.7.72" evidence="11"/>
<comment type="subunit">
    <text evidence="11">Homodimer.</text>
</comment>
<dbReference type="Proteomes" id="UP000215059">
    <property type="component" value="Unassembled WGS sequence"/>
</dbReference>
<evidence type="ECO:0000259" key="12">
    <source>
        <dbReference type="Pfam" id="PF01743"/>
    </source>
</evidence>
<dbReference type="GO" id="GO:0160016">
    <property type="term" value="F:CCACCA tRNA nucleotidyltransferase activity"/>
    <property type="evidence" value="ECO:0007669"/>
    <property type="project" value="RHEA"/>
</dbReference>
<dbReference type="CDD" id="cd05398">
    <property type="entry name" value="NT_ClassII-CCAase"/>
    <property type="match status" value="1"/>
</dbReference>
<dbReference type="Gene3D" id="1.10.246.80">
    <property type="match status" value="1"/>
</dbReference>
<evidence type="ECO:0000259" key="13">
    <source>
        <dbReference type="Pfam" id="PF12627"/>
    </source>
</evidence>
<keyword evidence="8 11" id="KW-0067">ATP-binding</keyword>
<evidence type="ECO:0000313" key="15">
    <source>
        <dbReference type="EMBL" id="OYD58549.1"/>
    </source>
</evidence>
<feature type="binding site" evidence="11">
    <location>
        <position position="157"/>
    </location>
    <ligand>
        <name>CTP</name>
        <dbReference type="ChEBI" id="CHEBI:37563"/>
    </ligand>
</feature>
<keyword evidence="7 11" id="KW-0692">RNA repair</keyword>
<evidence type="ECO:0000313" key="16">
    <source>
        <dbReference type="Proteomes" id="UP000215059"/>
    </source>
</evidence>
<feature type="binding site" evidence="11">
    <location>
        <position position="30"/>
    </location>
    <ligand>
        <name>CTP</name>
        <dbReference type="ChEBI" id="CHEBI:37563"/>
    </ligand>
</feature>
<dbReference type="InterPro" id="IPR023068">
    <property type="entry name" value="CCA-adding_enz_firmicutes"/>
</dbReference>
<feature type="binding site" evidence="11">
    <location>
        <position position="163"/>
    </location>
    <ligand>
        <name>ATP</name>
        <dbReference type="ChEBI" id="CHEBI:30616"/>
    </ligand>
</feature>
<dbReference type="OrthoDB" id="9805698at2"/>
<dbReference type="RefSeq" id="WP_094250510.1">
    <property type="nucleotide sequence ID" value="NZ_JBHLXL010000001.1"/>
</dbReference>
<feature type="binding site" evidence="11">
    <location>
        <position position="163"/>
    </location>
    <ligand>
        <name>CTP</name>
        <dbReference type="ChEBI" id="CHEBI:37563"/>
    </ligand>
</feature>
<dbReference type="GO" id="GO:0000049">
    <property type="term" value="F:tRNA binding"/>
    <property type="evidence" value="ECO:0007669"/>
    <property type="project" value="UniProtKB-UniRule"/>
</dbReference>
<evidence type="ECO:0000256" key="1">
    <source>
        <dbReference type="ARBA" id="ARBA00001946"/>
    </source>
</evidence>
<dbReference type="Pfam" id="PF13735">
    <property type="entry name" value="tRNA_NucTran2_2"/>
    <property type="match status" value="1"/>
</dbReference>
<dbReference type="AlphaFoldDB" id="A0A235FBJ0"/>
<feature type="binding site" evidence="11">
    <location>
        <position position="111"/>
    </location>
    <ligand>
        <name>ATP</name>
        <dbReference type="ChEBI" id="CHEBI:30616"/>
    </ligand>
</feature>
<dbReference type="EMBL" id="NOII01000001">
    <property type="protein sequence ID" value="OYD58549.1"/>
    <property type="molecule type" value="Genomic_DNA"/>
</dbReference>
<dbReference type="NCBIfam" id="NF009814">
    <property type="entry name" value="PRK13299.1"/>
    <property type="match status" value="1"/>
</dbReference>
<feature type="binding site" evidence="11">
    <location>
        <position position="157"/>
    </location>
    <ligand>
        <name>ATP</name>
        <dbReference type="ChEBI" id="CHEBI:30616"/>
    </ligand>
</feature>
<comment type="catalytic activity">
    <reaction evidence="11">
        <text>a tRNA with a 3' CCA end + 2 CTP + ATP = a tRNA with a 3' CCACCA end + 3 diphosphate</text>
        <dbReference type="Rhea" id="RHEA:76235"/>
        <dbReference type="Rhea" id="RHEA-COMP:10468"/>
        <dbReference type="Rhea" id="RHEA-COMP:18655"/>
        <dbReference type="ChEBI" id="CHEBI:30616"/>
        <dbReference type="ChEBI" id="CHEBI:33019"/>
        <dbReference type="ChEBI" id="CHEBI:37563"/>
        <dbReference type="ChEBI" id="CHEBI:83071"/>
        <dbReference type="ChEBI" id="CHEBI:195187"/>
    </reaction>
</comment>
<dbReference type="Gene3D" id="1.20.58.560">
    <property type="match status" value="1"/>
</dbReference>
<dbReference type="InterPro" id="IPR043519">
    <property type="entry name" value="NT_sf"/>
</dbReference>
<comment type="similarity">
    <text evidence="11">Belongs to the tRNA nucleotidyltransferase/poly(A) polymerase family. Bacterial CCA-adding enzyme type 3 subfamily.</text>
</comment>
<dbReference type="PANTHER" id="PTHR46173">
    <property type="entry name" value="CCA TRNA NUCLEOTIDYLTRANSFERASE 1, MITOCHONDRIAL"/>
    <property type="match status" value="1"/>
</dbReference>
<evidence type="ECO:0000256" key="9">
    <source>
        <dbReference type="ARBA" id="ARBA00022842"/>
    </source>
</evidence>
<comment type="cofactor">
    <cofactor evidence="1 11">
        <name>Mg(2+)</name>
        <dbReference type="ChEBI" id="CHEBI:18420"/>
    </cofactor>
</comment>
<keyword evidence="16" id="KW-1185">Reference proteome</keyword>
<feature type="binding site" evidence="11">
    <location>
        <position position="30"/>
    </location>
    <ligand>
        <name>ATP</name>
        <dbReference type="ChEBI" id="CHEBI:30616"/>
    </ligand>
</feature>
<evidence type="ECO:0000256" key="10">
    <source>
        <dbReference type="ARBA" id="ARBA00022884"/>
    </source>
</evidence>
<keyword evidence="9 11" id="KW-0460">Magnesium</keyword>
<feature type="binding site" evidence="11">
    <location>
        <position position="111"/>
    </location>
    <ligand>
        <name>CTP</name>
        <dbReference type="ChEBI" id="CHEBI:37563"/>
    </ligand>
</feature>